<feature type="transmembrane region" description="Helical" evidence="1">
    <location>
        <begin position="218"/>
        <end position="237"/>
    </location>
</feature>
<evidence type="ECO:0000313" key="2">
    <source>
        <dbReference type="EMBL" id="MCK6258603.1"/>
    </source>
</evidence>
<reference evidence="2" key="1">
    <citation type="submission" date="2021-09" db="EMBL/GenBank/DDBJ databases">
        <title>Genome analysis of Fictibacillus sp. KIGAM418 isolated from marine sediment.</title>
        <authorList>
            <person name="Seo M.-J."/>
            <person name="Cho E.-S."/>
            <person name="Hwang C.Y."/>
        </authorList>
    </citation>
    <scope>NUCLEOTIDE SEQUENCE</scope>
    <source>
        <strain evidence="2">KIGAM418</strain>
    </source>
</reference>
<feature type="transmembrane region" description="Helical" evidence="1">
    <location>
        <begin position="309"/>
        <end position="328"/>
    </location>
</feature>
<sequence>MIVKYWSALSPENKHLTLAWVLLVLFMAPPFILGEHSHIRVHDNMDSNIAWYKVLKESGQLFGPMDTVIPQIINGLPRNAFGTEFSLIQWLHHWFPPMTAYAISQGITRIFAFIGMYLLLSKHFMKDEKAYPITVWVSLAFALTPFWPSGMLSTLGQPLALWAFLNIRKHKETWREWLTLLLLPLYSSFVLGFFFFLTAVGVIWLYDAVTKKRWNMRFLFSIVLMTVLYLLIEYRLVYSLVVPEAPTSRNEFMSSKLSFWHTIRLVFKNYFLGHTHVLTLHSAVIIPIMFAALWKIWKDRSSGEIKKSFLLLFLLNFLLSVWYAFWFYKGWTPVKEKVSFLATFNFARFHFLRPLVIYVLFALGSWILWKIEGWRTWIKAGLALQIFILCCAHEEIYYRVVHAPSFKEFYAVKQFEEMEHYIGKPQSSYRVASIGIHPAIAQYNGFYTLDTYNNYYPLSYKHEFRRIIAKELDKDRMLKNYFDQWGNRCYLFADELGKKYHYTKHSKKRIQHLQLNTKVFTQMGGRYIFSALPIDNAEENHLHFVKAFSHKESAWRIYLYRAEKMD</sequence>
<feature type="transmembrane region" description="Helical" evidence="1">
    <location>
        <begin position="100"/>
        <end position="120"/>
    </location>
</feature>
<name>A0A9X1XDF1_9BACL</name>
<protein>
    <submittedName>
        <fullName evidence="2">DUF6044 family protein</fullName>
    </submittedName>
</protein>
<keyword evidence="1" id="KW-0812">Transmembrane</keyword>
<dbReference type="Pfam" id="PF19510">
    <property type="entry name" value="DUF6044"/>
    <property type="match status" value="1"/>
</dbReference>
<feature type="transmembrane region" description="Helical" evidence="1">
    <location>
        <begin position="348"/>
        <end position="369"/>
    </location>
</feature>
<dbReference type="RefSeq" id="WP_248253864.1">
    <property type="nucleotide sequence ID" value="NZ_JAIWJX010000002.1"/>
</dbReference>
<dbReference type="AlphaFoldDB" id="A0A9X1XDF1"/>
<organism evidence="2 3">
    <name type="scientific">Fictibacillus marinisediminis</name>
    <dbReference type="NCBI Taxonomy" id="2878389"/>
    <lineage>
        <taxon>Bacteria</taxon>
        <taxon>Bacillati</taxon>
        <taxon>Bacillota</taxon>
        <taxon>Bacilli</taxon>
        <taxon>Bacillales</taxon>
        <taxon>Fictibacillaceae</taxon>
        <taxon>Fictibacillus</taxon>
    </lineage>
</organism>
<keyword evidence="3" id="KW-1185">Reference proteome</keyword>
<feature type="transmembrane region" description="Helical" evidence="1">
    <location>
        <begin position="278"/>
        <end position="297"/>
    </location>
</feature>
<evidence type="ECO:0000256" key="1">
    <source>
        <dbReference type="SAM" id="Phobius"/>
    </source>
</evidence>
<dbReference type="EMBL" id="JAIWJX010000002">
    <property type="protein sequence ID" value="MCK6258603.1"/>
    <property type="molecule type" value="Genomic_DNA"/>
</dbReference>
<keyword evidence="1" id="KW-0472">Membrane</keyword>
<dbReference type="InterPro" id="IPR046107">
    <property type="entry name" value="DUF6044"/>
</dbReference>
<evidence type="ECO:0000313" key="3">
    <source>
        <dbReference type="Proteomes" id="UP001139011"/>
    </source>
</evidence>
<proteinExistence type="predicted"/>
<keyword evidence="1" id="KW-1133">Transmembrane helix</keyword>
<feature type="transmembrane region" description="Helical" evidence="1">
    <location>
        <begin position="132"/>
        <end position="165"/>
    </location>
</feature>
<accession>A0A9X1XDF1</accession>
<feature type="transmembrane region" description="Helical" evidence="1">
    <location>
        <begin position="185"/>
        <end position="206"/>
    </location>
</feature>
<dbReference type="Proteomes" id="UP001139011">
    <property type="component" value="Unassembled WGS sequence"/>
</dbReference>
<comment type="caution">
    <text evidence="2">The sequence shown here is derived from an EMBL/GenBank/DDBJ whole genome shotgun (WGS) entry which is preliminary data.</text>
</comment>
<gene>
    <name evidence="2" type="ORF">LCY76_18675</name>
</gene>